<feature type="transmembrane region" description="Helical" evidence="1">
    <location>
        <begin position="37"/>
        <end position="62"/>
    </location>
</feature>
<feature type="transmembrane region" description="Helical" evidence="1">
    <location>
        <begin position="200"/>
        <end position="217"/>
    </location>
</feature>
<evidence type="ECO:0000256" key="1">
    <source>
        <dbReference type="SAM" id="Phobius"/>
    </source>
</evidence>
<dbReference type="GO" id="GO:0004175">
    <property type="term" value="F:endopeptidase activity"/>
    <property type="evidence" value="ECO:0007669"/>
    <property type="project" value="UniProtKB-ARBA"/>
</dbReference>
<name>A0A495DM12_9PROT</name>
<dbReference type="GO" id="GO:0006508">
    <property type="term" value="P:proteolysis"/>
    <property type="evidence" value="ECO:0007669"/>
    <property type="project" value="UniProtKB-KW"/>
</dbReference>
<evidence type="ECO:0000313" key="4">
    <source>
        <dbReference type="Proteomes" id="UP000273675"/>
    </source>
</evidence>
<evidence type="ECO:0000259" key="2">
    <source>
        <dbReference type="Pfam" id="PF02517"/>
    </source>
</evidence>
<keyword evidence="1" id="KW-0812">Transmembrane</keyword>
<keyword evidence="1" id="KW-0472">Membrane</keyword>
<dbReference type="InterPro" id="IPR003675">
    <property type="entry name" value="Rce1/LyrA-like_dom"/>
</dbReference>
<organism evidence="3 4">
    <name type="scientific">Maricaulis maris</name>
    <dbReference type="NCBI Taxonomy" id="74318"/>
    <lineage>
        <taxon>Bacteria</taxon>
        <taxon>Pseudomonadati</taxon>
        <taxon>Pseudomonadota</taxon>
        <taxon>Alphaproteobacteria</taxon>
        <taxon>Maricaulales</taxon>
        <taxon>Maricaulaceae</taxon>
        <taxon>Maricaulis</taxon>
    </lineage>
</organism>
<dbReference type="AlphaFoldDB" id="A0A495DM12"/>
<dbReference type="PANTHER" id="PTHR43592">
    <property type="entry name" value="CAAX AMINO TERMINAL PROTEASE"/>
    <property type="match status" value="1"/>
</dbReference>
<feature type="domain" description="CAAX prenyl protease 2/Lysostaphin resistance protein A-like" evidence="2">
    <location>
        <begin position="168"/>
        <end position="258"/>
    </location>
</feature>
<feature type="transmembrane region" description="Helical" evidence="1">
    <location>
        <begin position="223"/>
        <end position="242"/>
    </location>
</feature>
<comment type="caution">
    <text evidence="3">The sequence shown here is derived from an EMBL/GenBank/DDBJ whole genome shotgun (WGS) entry which is preliminary data.</text>
</comment>
<keyword evidence="3" id="KW-0645">Protease</keyword>
<keyword evidence="3" id="KW-0378">Hydrolase</keyword>
<dbReference type="OrthoDB" id="9782250at2"/>
<protein>
    <submittedName>
        <fullName evidence="3">CAAX prenyl protease-like protein</fullName>
    </submittedName>
</protein>
<reference evidence="3 4" key="1">
    <citation type="submission" date="2018-10" db="EMBL/GenBank/DDBJ databases">
        <title>Genomic Encyclopedia of Type Strains, Phase IV (KMG-IV): sequencing the most valuable type-strain genomes for metagenomic binning, comparative biology and taxonomic classification.</title>
        <authorList>
            <person name="Goeker M."/>
        </authorList>
    </citation>
    <scope>NUCLEOTIDE SEQUENCE [LARGE SCALE GENOMIC DNA]</scope>
    <source>
        <strain evidence="3 4">DSM 4734</strain>
    </source>
</reference>
<feature type="transmembrane region" description="Helical" evidence="1">
    <location>
        <begin position="114"/>
        <end position="135"/>
    </location>
</feature>
<feature type="transmembrane region" description="Helical" evidence="1">
    <location>
        <begin position="74"/>
        <end position="93"/>
    </location>
</feature>
<proteinExistence type="predicted"/>
<evidence type="ECO:0000313" key="3">
    <source>
        <dbReference type="EMBL" id="RKR03680.1"/>
    </source>
</evidence>
<sequence length="277" mass="29661">MAVTPGSQTRWPFARHDVFAALAEPYRMRVIRSLPGMIVWPALMFALIIAAQLATLVGWNAVGGPRTGFSEGSAVFLGNIIGYSGLALVMWAWMKRYQAHRPVFSVFPLRLTDFLAAALVMVFMVLIASPLTLSFHEFAMSDPQLTLSGGATRDDLSNVDDFAGAGASVWLVIGLTLIAAPIVEEILFRGWMLPMMMARGVPALFAVIISAMAFGLVHIAQGLLVMTSTFFLALALGAARVWTGRLAAPILGHVANNAWAVFAVPYLISLAPATGGN</sequence>
<dbReference type="RefSeq" id="WP_121209634.1">
    <property type="nucleotide sequence ID" value="NZ_RBIM01000001.1"/>
</dbReference>
<dbReference type="EMBL" id="RBIM01000001">
    <property type="protein sequence ID" value="RKR03680.1"/>
    <property type="molecule type" value="Genomic_DNA"/>
</dbReference>
<dbReference type="PANTHER" id="PTHR43592:SF15">
    <property type="entry name" value="CAAX AMINO TERMINAL PROTEASE FAMILY PROTEIN"/>
    <property type="match status" value="1"/>
</dbReference>
<feature type="transmembrane region" description="Helical" evidence="1">
    <location>
        <begin position="254"/>
        <end position="273"/>
    </location>
</feature>
<gene>
    <name evidence="3" type="ORF">C7435_0117</name>
</gene>
<dbReference type="Proteomes" id="UP000273675">
    <property type="component" value="Unassembled WGS sequence"/>
</dbReference>
<dbReference type="Pfam" id="PF02517">
    <property type="entry name" value="Rce1-like"/>
    <property type="match status" value="1"/>
</dbReference>
<feature type="transmembrane region" description="Helical" evidence="1">
    <location>
        <begin position="167"/>
        <end position="188"/>
    </location>
</feature>
<keyword evidence="1" id="KW-1133">Transmembrane helix</keyword>
<dbReference type="GO" id="GO:0080120">
    <property type="term" value="P:CAAX-box protein maturation"/>
    <property type="evidence" value="ECO:0007669"/>
    <property type="project" value="UniProtKB-ARBA"/>
</dbReference>
<accession>A0A495DM12</accession>